<keyword evidence="1" id="KW-0472">Membrane</keyword>
<dbReference type="Proteomes" id="UP000319852">
    <property type="component" value="Chromosome"/>
</dbReference>
<evidence type="ECO:0000313" key="3">
    <source>
        <dbReference type="Proteomes" id="UP000319852"/>
    </source>
</evidence>
<keyword evidence="1" id="KW-0812">Transmembrane</keyword>
<dbReference type="EMBL" id="CP036263">
    <property type="protein sequence ID" value="QDS96784.1"/>
    <property type="molecule type" value="Genomic_DNA"/>
</dbReference>
<evidence type="ECO:0000313" key="2">
    <source>
        <dbReference type="EMBL" id="QDS96784.1"/>
    </source>
</evidence>
<dbReference type="KEGG" id="amob:HG15A2_00420"/>
<protein>
    <submittedName>
        <fullName evidence="2">Uncharacterized protein</fullName>
    </submittedName>
</protein>
<sequence>MKYLRLSLLDLLSLVTCVAIGMILFPIFVERGFPSTAPSAEVLGNDGLDYAIISLKIGGAFLGSIVWVTFLATKRRK</sequence>
<reference evidence="2 3" key="1">
    <citation type="submission" date="2019-02" db="EMBL/GenBank/DDBJ databases">
        <title>Deep-cultivation of Planctomycetes and their phenomic and genomic characterization uncovers novel biology.</title>
        <authorList>
            <person name="Wiegand S."/>
            <person name="Jogler M."/>
            <person name="Boedeker C."/>
            <person name="Pinto D."/>
            <person name="Vollmers J."/>
            <person name="Rivas-Marin E."/>
            <person name="Kohn T."/>
            <person name="Peeters S.H."/>
            <person name="Heuer A."/>
            <person name="Rast P."/>
            <person name="Oberbeckmann S."/>
            <person name="Bunk B."/>
            <person name="Jeske O."/>
            <person name="Meyerdierks A."/>
            <person name="Storesund J.E."/>
            <person name="Kallscheuer N."/>
            <person name="Luecker S."/>
            <person name="Lage O.M."/>
            <person name="Pohl T."/>
            <person name="Merkel B.J."/>
            <person name="Hornburger P."/>
            <person name="Mueller R.-W."/>
            <person name="Bruemmer F."/>
            <person name="Labrenz M."/>
            <person name="Spormann A.M."/>
            <person name="Op den Camp H."/>
            <person name="Overmann J."/>
            <person name="Amann R."/>
            <person name="Jetten M.S.M."/>
            <person name="Mascher T."/>
            <person name="Medema M.H."/>
            <person name="Devos D.P."/>
            <person name="Kaster A.-K."/>
            <person name="Ovreas L."/>
            <person name="Rohde M."/>
            <person name="Galperin M.Y."/>
            <person name="Jogler C."/>
        </authorList>
    </citation>
    <scope>NUCLEOTIDE SEQUENCE [LARGE SCALE GENOMIC DNA]</scope>
    <source>
        <strain evidence="2 3">HG15A2</strain>
    </source>
</reference>
<evidence type="ECO:0000256" key="1">
    <source>
        <dbReference type="SAM" id="Phobius"/>
    </source>
</evidence>
<organism evidence="2 3">
    <name type="scientific">Adhaeretor mobilis</name>
    <dbReference type="NCBI Taxonomy" id="1930276"/>
    <lineage>
        <taxon>Bacteria</taxon>
        <taxon>Pseudomonadati</taxon>
        <taxon>Planctomycetota</taxon>
        <taxon>Planctomycetia</taxon>
        <taxon>Pirellulales</taxon>
        <taxon>Lacipirellulaceae</taxon>
        <taxon>Adhaeretor</taxon>
    </lineage>
</organism>
<accession>A0A517MPJ0</accession>
<name>A0A517MPJ0_9BACT</name>
<keyword evidence="1" id="KW-1133">Transmembrane helix</keyword>
<gene>
    <name evidence="2" type="ORF">HG15A2_00420</name>
</gene>
<feature type="transmembrane region" description="Helical" evidence="1">
    <location>
        <begin position="48"/>
        <end position="72"/>
    </location>
</feature>
<feature type="transmembrane region" description="Helical" evidence="1">
    <location>
        <begin position="7"/>
        <end position="28"/>
    </location>
</feature>
<dbReference type="AlphaFoldDB" id="A0A517MPJ0"/>
<keyword evidence="3" id="KW-1185">Reference proteome</keyword>
<proteinExistence type="predicted"/>